<proteinExistence type="predicted"/>
<evidence type="ECO:0000313" key="1">
    <source>
        <dbReference type="EMBL" id="AJO21156.1"/>
    </source>
</evidence>
<name>A0AAN0T510_HEYCO</name>
<sequence>MYAGRQGFFTISNAEFLAWIAGPKISKIYGTQHPFFLKRMERLDNLLRNFPAYPFH</sequence>
<keyword evidence="2" id="KW-1185">Reference proteome</keyword>
<dbReference type="EMBL" id="CP010525">
    <property type="protein sequence ID" value="AJO21156.1"/>
    <property type="molecule type" value="Genomic_DNA"/>
</dbReference>
<accession>A0AAN0T510</accession>
<reference evidence="2" key="1">
    <citation type="submission" date="2015-01" db="EMBL/GenBank/DDBJ databases">
        <title>Comparative genome analysis of Bacillus coagulans HM-08, Clostridium butyricum HM-68, Bacillus subtilis HM-66 and Bacillus paralicheniformis BL-09.</title>
        <authorList>
            <person name="Zhang H."/>
        </authorList>
    </citation>
    <scope>NUCLEOTIDE SEQUENCE [LARGE SCALE GENOMIC DNA]</scope>
    <source>
        <strain evidence="2">HM-08</strain>
    </source>
</reference>
<gene>
    <name evidence="1" type="ORF">SB48_HM08orf00550</name>
</gene>
<dbReference type="AlphaFoldDB" id="A0AAN0T510"/>
<organism evidence="1 2">
    <name type="scientific">Heyndrickxia coagulans</name>
    <name type="common">Weizmannia coagulans</name>
    <dbReference type="NCBI Taxonomy" id="1398"/>
    <lineage>
        <taxon>Bacteria</taxon>
        <taxon>Bacillati</taxon>
        <taxon>Bacillota</taxon>
        <taxon>Bacilli</taxon>
        <taxon>Bacillales</taxon>
        <taxon>Bacillaceae</taxon>
        <taxon>Heyndrickxia</taxon>
    </lineage>
</organism>
<evidence type="ECO:0000313" key="2">
    <source>
        <dbReference type="Proteomes" id="UP000032024"/>
    </source>
</evidence>
<dbReference type="Proteomes" id="UP000032024">
    <property type="component" value="Chromosome"/>
</dbReference>
<protein>
    <submittedName>
        <fullName evidence="1">Uncharacterized protein</fullName>
    </submittedName>
</protein>